<dbReference type="KEGG" id="dra:DR_1541"/>
<gene>
    <name evidence="2" type="ordered locus">DR_1541</name>
</gene>
<dbReference type="PIR" id="E75382">
    <property type="entry name" value="E75382"/>
</dbReference>
<evidence type="ECO:0000256" key="1">
    <source>
        <dbReference type="SAM" id="Phobius"/>
    </source>
</evidence>
<feature type="transmembrane region" description="Helical" evidence="1">
    <location>
        <begin position="115"/>
        <end position="137"/>
    </location>
</feature>
<organism evidence="2 3">
    <name type="scientific">Deinococcus radiodurans (strain ATCC 13939 / DSM 20539 / JCM 16871 / CCUG 27074 / LMG 4051 / NBRC 15346 / NCIMB 9279 / VKM B-1422 / R1)</name>
    <dbReference type="NCBI Taxonomy" id="243230"/>
    <lineage>
        <taxon>Bacteria</taxon>
        <taxon>Thermotogati</taxon>
        <taxon>Deinococcota</taxon>
        <taxon>Deinococci</taxon>
        <taxon>Deinococcales</taxon>
        <taxon>Deinococcaceae</taxon>
        <taxon>Deinococcus</taxon>
    </lineage>
</organism>
<keyword evidence="1" id="KW-0472">Membrane</keyword>
<dbReference type="EMBL" id="AE000513">
    <property type="protein sequence ID" value="AAF11113.1"/>
    <property type="molecule type" value="Genomic_DNA"/>
</dbReference>
<dbReference type="AlphaFoldDB" id="Q9RU53"/>
<feature type="transmembrane region" description="Helical" evidence="1">
    <location>
        <begin position="149"/>
        <end position="167"/>
    </location>
</feature>
<evidence type="ECO:0000313" key="2">
    <source>
        <dbReference type="EMBL" id="AAF11113.1"/>
    </source>
</evidence>
<protein>
    <submittedName>
        <fullName evidence="2">Uncharacterized protein</fullName>
    </submittedName>
</protein>
<dbReference type="HOGENOM" id="CLU_882013_0_0_0"/>
<feature type="transmembrane region" description="Helical" evidence="1">
    <location>
        <begin position="49"/>
        <end position="66"/>
    </location>
</feature>
<accession>Q9RU53</accession>
<dbReference type="STRING" id="243230.DR_1541"/>
<dbReference type="PATRIC" id="fig|243230.17.peg.1744"/>
<keyword evidence="1" id="KW-0812">Transmembrane</keyword>
<evidence type="ECO:0000313" key="3">
    <source>
        <dbReference type="Proteomes" id="UP000002524"/>
    </source>
</evidence>
<feature type="transmembrane region" description="Helical" evidence="1">
    <location>
        <begin position="21"/>
        <end position="43"/>
    </location>
</feature>
<name>Q9RU53_DEIRA</name>
<keyword evidence="3" id="KW-1185">Reference proteome</keyword>
<reference evidence="2 3" key="1">
    <citation type="journal article" date="1999" name="Science">
        <title>Genome sequence of the radioresistant bacterium Deinococcus radiodurans R1.</title>
        <authorList>
            <person name="White O."/>
            <person name="Eisen J.A."/>
            <person name="Heidelberg J.F."/>
            <person name="Hickey E.K."/>
            <person name="Peterson J.D."/>
            <person name="Dodson R.J."/>
            <person name="Haft D.H."/>
            <person name="Gwinn M.L."/>
            <person name="Nelson W.C."/>
            <person name="Richardson D.L."/>
            <person name="Moffat K.S."/>
            <person name="Qin H."/>
            <person name="Jiang L."/>
            <person name="Pamphile W."/>
            <person name="Crosby M."/>
            <person name="Shen M."/>
            <person name="Vamathevan J.J."/>
            <person name="Lam P."/>
            <person name="McDonald L."/>
            <person name="Utterback T."/>
            <person name="Zalewski C."/>
            <person name="Makarova K.S."/>
            <person name="Aravind L."/>
            <person name="Daly M.J."/>
            <person name="Minton K.W."/>
            <person name="Fleischmann R.D."/>
            <person name="Ketchum K.A."/>
            <person name="Nelson K.E."/>
            <person name="Salzberg S."/>
            <person name="Smith H.O."/>
            <person name="Venter J.C."/>
            <person name="Fraser C.M."/>
        </authorList>
    </citation>
    <scope>NUCLEOTIDE SEQUENCE [LARGE SCALE GENOMIC DNA]</scope>
    <source>
        <strain evidence="3">ATCC 13939 / DSM 20539 / JCM 16871 / LMG 4051 / NBRC 15346 / NCIMB 9279 / R1 / VKM B-1422</strain>
    </source>
</reference>
<feature type="transmembrane region" description="Helical" evidence="1">
    <location>
        <begin position="78"/>
        <end position="103"/>
    </location>
</feature>
<dbReference type="Proteomes" id="UP000002524">
    <property type="component" value="Chromosome 1"/>
</dbReference>
<dbReference type="InParanoid" id="Q9RU53"/>
<dbReference type="OrthoDB" id="70329at2"/>
<dbReference type="PaxDb" id="243230-DR_1541"/>
<dbReference type="EnsemblBacteria" id="AAF11113">
    <property type="protein sequence ID" value="AAF11113"/>
    <property type="gene ID" value="DR_1541"/>
</dbReference>
<keyword evidence="1" id="KW-1133">Transmembrane helix</keyword>
<proteinExistence type="predicted"/>
<sequence length="315" mass="34437">MLAAPATRSRRRPERTPPVNKLLPALVPLLAPLLGYLVCWFFWGVPLPWMLLLLLGGAALWTFVPRKGQGGWTFSRSFLTVILLGLSLWVIGAGVVGVMMVSLPNNPLPIGWPQLAPLLLAGAGVVAACWAMISQMAGRVSRERGQPVVVPWLWLAGMLAFAFFPAVRVDCRGLDSDTYRRDQRGFLSANGGYWARHPEQLPGRAELPAGFIPAGVATGVARCDQDARGRPRTFSFRAASPLLLVYLSDRQGPGQRYVAAAFTPGDHRKLTRWAAAPQPYGIWTNQMPYLNPFWEVGRVLPEVPAPIAAQLSKSP</sequence>